<organism evidence="1">
    <name type="scientific">Lepeophtheirus salmonis</name>
    <name type="common">Salmon louse</name>
    <name type="synonym">Caligus salmonis</name>
    <dbReference type="NCBI Taxonomy" id="72036"/>
    <lineage>
        <taxon>Eukaryota</taxon>
        <taxon>Metazoa</taxon>
        <taxon>Ecdysozoa</taxon>
        <taxon>Arthropoda</taxon>
        <taxon>Crustacea</taxon>
        <taxon>Multicrustacea</taxon>
        <taxon>Hexanauplia</taxon>
        <taxon>Copepoda</taxon>
        <taxon>Siphonostomatoida</taxon>
        <taxon>Caligidae</taxon>
        <taxon>Lepeophtheirus</taxon>
    </lineage>
</organism>
<name>A0A0K2UZT7_LEPSM</name>
<dbReference type="EMBL" id="HACA01026422">
    <property type="protein sequence ID" value="CDW43783.1"/>
    <property type="molecule type" value="Transcribed_RNA"/>
</dbReference>
<dbReference type="AlphaFoldDB" id="A0A0K2UZT7"/>
<protein>
    <submittedName>
        <fullName evidence="1">Uncharacterized protein</fullName>
    </submittedName>
</protein>
<evidence type="ECO:0000313" key="1">
    <source>
        <dbReference type="EMBL" id="CDW43783.1"/>
    </source>
</evidence>
<proteinExistence type="predicted"/>
<accession>A0A0K2UZT7</accession>
<sequence>MSIQKFIIPRNIPKPSGCRGEVLDRRRSLQAWIHPMAASSDARAWKISTRIFPLLNSQLE</sequence>
<reference evidence="1" key="1">
    <citation type="submission" date="2014-05" db="EMBL/GenBank/DDBJ databases">
        <authorList>
            <person name="Chronopoulou M."/>
        </authorList>
    </citation>
    <scope>NUCLEOTIDE SEQUENCE</scope>
    <source>
        <tissue evidence="1">Whole organism</tissue>
    </source>
</reference>